<accession>A0ABS8Z269</accession>
<dbReference type="RefSeq" id="WP_233722612.1">
    <property type="nucleotide sequence ID" value="NZ_JAJVCN010000001.1"/>
</dbReference>
<dbReference type="EMBL" id="JAJVCN010000001">
    <property type="protein sequence ID" value="MCE7001547.1"/>
    <property type="molecule type" value="Genomic_DNA"/>
</dbReference>
<dbReference type="Proteomes" id="UP001521150">
    <property type="component" value="Unassembled WGS sequence"/>
</dbReference>
<name>A0ABS8Z269_9PSEU</name>
<organism evidence="1 2">
    <name type="scientific">Kibdelosporangium philippinense</name>
    <dbReference type="NCBI Taxonomy" id="211113"/>
    <lineage>
        <taxon>Bacteria</taxon>
        <taxon>Bacillati</taxon>
        <taxon>Actinomycetota</taxon>
        <taxon>Actinomycetes</taxon>
        <taxon>Pseudonocardiales</taxon>
        <taxon>Pseudonocardiaceae</taxon>
        <taxon>Kibdelosporangium</taxon>
    </lineage>
</organism>
<evidence type="ECO:0000313" key="2">
    <source>
        <dbReference type="Proteomes" id="UP001521150"/>
    </source>
</evidence>
<comment type="caution">
    <text evidence="1">The sequence shown here is derived from an EMBL/GenBank/DDBJ whole genome shotgun (WGS) entry which is preliminary data.</text>
</comment>
<gene>
    <name evidence="1" type="ORF">LWC34_01625</name>
</gene>
<proteinExistence type="predicted"/>
<reference evidence="1 2" key="1">
    <citation type="submission" date="2021-12" db="EMBL/GenBank/DDBJ databases">
        <title>Genome sequence of Kibdelosporangium philippinense ATCC 49844.</title>
        <authorList>
            <person name="Fedorov E.A."/>
            <person name="Omeragic M."/>
            <person name="Shalygina K.F."/>
            <person name="Maclea K.S."/>
        </authorList>
    </citation>
    <scope>NUCLEOTIDE SEQUENCE [LARGE SCALE GENOMIC DNA]</scope>
    <source>
        <strain evidence="1 2">ATCC 49844</strain>
    </source>
</reference>
<sequence>MDDVTSARDFTEMLPRIDKFASGLSAEDRELFDRMLCGMADAIMTGFRAYSSEFGDAFAQGRTQLTVSYDANSPGITGKYSSRYIKPRYIKP</sequence>
<keyword evidence="2" id="KW-1185">Reference proteome</keyword>
<protein>
    <submittedName>
        <fullName evidence="1">Uncharacterized protein</fullName>
    </submittedName>
</protein>
<evidence type="ECO:0000313" key="1">
    <source>
        <dbReference type="EMBL" id="MCE7001547.1"/>
    </source>
</evidence>